<accession>A0A255YZ22</accession>
<comment type="caution">
    <text evidence="2">The sequence shown here is derived from an EMBL/GenBank/DDBJ whole genome shotgun (WGS) entry which is preliminary data.</text>
</comment>
<dbReference type="EMBL" id="NOXV01000298">
    <property type="protein sequence ID" value="OYQ33905.1"/>
    <property type="molecule type" value="Genomic_DNA"/>
</dbReference>
<dbReference type="AlphaFoldDB" id="A0A255YZ22"/>
<feature type="transmembrane region" description="Helical" evidence="1">
    <location>
        <begin position="60"/>
        <end position="77"/>
    </location>
</feature>
<organism evidence="2 3">
    <name type="scientific">Flavobacterium cyanobacteriorum</name>
    <dbReference type="NCBI Taxonomy" id="2022802"/>
    <lineage>
        <taxon>Bacteria</taxon>
        <taxon>Pseudomonadati</taxon>
        <taxon>Bacteroidota</taxon>
        <taxon>Flavobacteriia</taxon>
        <taxon>Flavobacteriales</taxon>
        <taxon>Flavobacteriaceae</taxon>
        <taxon>Flavobacterium</taxon>
    </lineage>
</organism>
<gene>
    <name evidence="2" type="ORF">CHU92_12515</name>
</gene>
<keyword evidence="1" id="KW-0812">Transmembrane</keyword>
<feature type="transmembrane region" description="Helical" evidence="1">
    <location>
        <begin position="97"/>
        <end position="117"/>
    </location>
</feature>
<sequence length="124" mass="14929">MKAYNYFLFRIYMFYKDTMKEKDFLILATSVVSTLVILINLLTLYYIFVFLKIIPQIPNKYYTIFVGVLLCLLNYRFMIKNKNFLNYNFNKDKKGGYFIISIFILTVILFITIANIYRARVFNL</sequence>
<evidence type="ECO:0000313" key="3">
    <source>
        <dbReference type="Proteomes" id="UP000216605"/>
    </source>
</evidence>
<evidence type="ECO:0000313" key="2">
    <source>
        <dbReference type="EMBL" id="OYQ33905.1"/>
    </source>
</evidence>
<name>A0A255YZ22_9FLAO</name>
<keyword evidence="3" id="KW-1185">Reference proteome</keyword>
<keyword evidence="1" id="KW-0472">Membrane</keyword>
<dbReference type="Proteomes" id="UP000216605">
    <property type="component" value="Unassembled WGS sequence"/>
</dbReference>
<reference evidence="2 3" key="1">
    <citation type="submission" date="2017-07" db="EMBL/GenBank/DDBJ databases">
        <title>Flavobacterium cyanobacteriorum sp. nov., isolated from cyanobacterial aggregates in a eutrophic lake.</title>
        <authorList>
            <person name="Cai H."/>
        </authorList>
    </citation>
    <scope>NUCLEOTIDE SEQUENCE [LARGE SCALE GENOMIC DNA]</scope>
    <source>
        <strain evidence="2 3">TH021</strain>
    </source>
</reference>
<keyword evidence="1" id="KW-1133">Transmembrane helix</keyword>
<evidence type="ECO:0000256" key="1">
    <source>
        <dbReference type="SAM" id="Phobius"/>
    </source>
</evidence>
<protein>
    <submittedName>
        <fullName evidence="2">Uncharacterized protein</fullName>
    </submittedName>
</protein>
<proteinExistence type="predicted"/>
<feature type="transmembrane region" description="Helical" evidence="1">
    <location>
        <begin position="24"/>
        <end position="48"/>
    </location>
</feature>